<accession>A0ABU0BYJ5</accession>
<comment type="subcellular location">
    <subcellularLocation>
        <location evidence="1 7">Cell membrane</location>
        <topology evidence="1 7">Multi-pass membrane protein</topology>
    </subcellularLocation>
</comment>
<keyword evidence="10" id="KW-1185">Reference proteome</keyword>
<keyword evidence="4 7" id="KW-0812">Transmembrane</keyword>
<evidence type="ECO:0000256" key="4">
    <source>
        <dbReference type="ARBA" id="ARBA00022692"/>
    </source>
</evidence>
<dbReference type="InterPro" id="IPR035906">
    <property type="entry name" value="MetI-like_sf"/>
</dbReference>
<organism evidence="9 10">
    <name type="scientific">Pararhizobium capsulatum DSM 1112</name>
    <dbReference type="NCBI Taxonomy" id="1121113"/>
    <lineage>
        <taxon>Bacteria</taxon>
        <taxon>Pseudomonadati</taxon>
        <taxon>Pseudomonadota</taxon>
        <taxon>Alphaproteobacteria</taxon>
        <taxon>Hyphomicrobiales</taxon>
        <taxon>Rhizobiaceae</taxon>
        <taxon>Rhizobium/Agrobacterium group</taxon>
        <taxon>Pararhizobium</taxon>
    </lineage>
</organism>
<evidence type="ECO:0000313" key="9">
    <source>
        <dbReference type="EMBL" id="MDQ0323337.1"/>
    </source>
</evidence>
<feature type="domain" description="ABC transmembrane type-1" evidence="8">
    <location>
        <begin position="93"/>
        <end position="273"/>
    </location>
</feature>
<evidence type="ECO:0000256" key="3">
    <source>
        <dbReference type="ARBA" id="ARBA00022475"/>
    </source>
</evidence>
<keyword evidence="6 7" id="KW-0472">Membrane</keyword>
<keyword evidence="3" id="KW-1003">Cell membrane</keyword>
<evidence type="ECO:0000256" key="5">
    <source>
        <dbReference type="ARBA" id="ARBA00022989"/>
    </source>
</evidence>
<evidence type="ECO:0000313" key="10">
    <source>
        <dbReference type="Proteomes" id="UP001230207"/>
    </source>
</evidence>
<dbReference type="RefSeq" id="WP_307235815.1">
    <property type="nucleotide sequence ID" value="NZ_JAUSVF010000003.1"/>
</dbReference>
<keyword evidence="2 7" id="KW-0813">Transport</keyword>
<evidence type="ECO:0000256" key="2">
    <source>
        <dbReference type="ARBA" id="ARBA00022448"/>
    </source>
</evidence>
<feature type="transmembrane region" description="Helical" evidence="7">
    <location>
        <begin position="141"/>
        <end position="172"/>
    </location>
</feature>
<feature type="transmembrane region" description="Helical" evidence="7">
    <location>
        <begin position="100"/>
        <end position="120"/>
    </location>
</feature>
<dbReference type="Pfam" id="PF00528">
    <property type="entry name" value="BPD_transp_1"/>
    <property type="match status" value="1"/>
</dbReference>
<sequence>MTDATNQDFIRSSAKHWDRAVRTPEPVRASKETRLTPKRLPAGVRLLGPVLVLLAWEAASRLGYLSPATLAAPSTALKTGYEMFADGSLLPHLLASAGRAYAGLFLGIVVGVVLALLAGLTRSGEALIDGLVQVKRAVPTLALIPLVIIWLGIGEAMKIFLIFTAVLVPVYINTHAALRSIDIGHVELARTLGLTRSEFVRHVALPGALPGFFVALRLAVALCWTALVVLELINTQTGIGYLMNRARDWGQTEIIVVGIIIYAVLGLVSDAIVRAIETRALSYRRALGS</sequence>
<evidence type="ECO:0000256" key="1">
    <source>
        <dbReference type="ARBA" id="ARBA00004651"/>
    </source>
</evidence>
<feature type="transmembrane region" description="Helical" evidence="7">
    <location>
        <begin position="254"/>
        <end position="276"/>
    </location>
</feature>
<comment type="similarity">
    <text evidence="7">Belongs to the binding-protein-dependent transport system permease family.</text>
</comment>
<dbReference type="PANTHER" id="PTHR30151">
    <property type="entry name" value="ALKANE SULFONATE ABC TRANSPORTER-RELATED, MEMBRANE SUBUNIT"/>
    <property type="match status" value="1"/>
</dbReference>
<reference evidence="9 10" key="1">
    <citation type="submission" date="2023-07" db="EMBL/GenBank/DDBJ databases">
        <title>Genomic Encyclopedia of Type Strains, Phase IV (KMG-IV): sequencing the most valuable type-strain genomes for metagenomic binning, comparative biology and taxonomic classification.</title>
        <authorList>
            <person name="Goeker M."/>
        </authorList>
    </citation>
    <scope>NUCLEOTIDE SEQUENCE [LARGE SCALE GENOMIC DNA]</scope>
    <source>
        <strain evidence="9 10">DSM 1112</strain>
    </source>
</reference>
<protein>
    <submittedName>
        <fullName evidence="9">Sulfonate transport system permease protein</fullName>
    </submittedName>
</protein>
<dbReference type="PROSITE" id="PS50928">
    <property type="entry name" value="ABC_TM1"/>
    <property type="match status" value="1"/>
</dbReference>
<dbReference type="CDD" id="cd06261">
    <property type="entry name" value="TM_PBP2"/>
    <property type="match status" value="1"/>
</dbReference>
<evidence type="ECO:0000256" key="7">
    <source>
        <dbReference type="RuleBase" id="RU363032"/>
    </source>
</evidence>
<dbReference type="InterPro" id="IPR000515">
    <property type="entry name" value="MetI-like"/>
</dbReference>
<evidence type="ECO:0000256" key="6">
    <source>
        <dbReference type="ARBA" id="ARBA00023136"/>
    </source>
</evidence>
<dbReference type="Gene3D" id="1.10.3720.10">
    <property type="entry name" value="MetI-like"/>
    <property type="match status" value="1"/>
</dbReference>
<feature type="transmembrane region" description="Helical" evidence="7">
    <location>
        <begin position="212"/>
        <end position="233"/>
    </location>
</feature>
<dbReference type="EMBL" id="JAUSVF010000003">
    <property type="protein sequence ID" value="MDQ0323337.1"/>
    <property type="molecule type" value="Genomic_DNA"/>
</dbReference>
<proteinExistence type="inferred from homology"/>
<dbReference type="SUPFAM" id="SSF161098">
    <property type="entry name" value="MetI-like"/>
    <property type="match status" value="1"/>
</dbReference>
<gene>
    <name evidence="9" type="ORF">QO002_005543</name>
</gene>
<evidence type="ECO:0000259" key="8">
    <source>
        <dbReference type="PROSITE" id="PS50928"/>
    </source>
</evidence>
<name>A0ABU0BYJ5_9HYPH</name>
<keyword evidence="5 7" id="KW-1133">Transmembrane helix</keyword>
<dbReference type="PANTHER" id="PTHR30151:SF38">
    <property type="entry name" value="ALIPHATIC SULFONATES TRANSPORT PERMEASE PROTEIN SSUC-RELATED"/>
    <property type="match status" value="1"/>
</dbReference>
<dbReference type="Proteomes" id="UP001230207">
    <property type="component" value="Unassembled WGS sequence"/>
</dbReference>
<comment type="caution">
    <text evidence="9">The sequence shown here is derived from an EMBL/GenBank/DDBJ whole genome shotgun (WGS) entry which is preliminary data.</text>
</comment>